<sequence>INPAYDPDTDLTADAASEMRRLRHLARARERVRSMSMRDQAAAQTAAAAAITASPEVTISASVAEYIAANTPFRLARGNYRNSSGGGGGGSVWQFGTYVRRSTADGARTAGLAMSRDGRTLWAATEEGIFECAVRVRERGFWPAVRPR</sequence>
<accession>A0ABR0LK56</accession>
<comment type="caution">
    <text evidence="1">The sequence shown here is derived from an EMBL/GenBank/DDBJ whole genome shotgun (WGS) entry which is preliminary data.</text>
</comment>
<dbReference type="EMBL" id="JAVRRA010018534">
    <property type="protein sequence ID" value="KAK5188124.1"/>
    <property type="molecule type" value="Genomic_DNA"/>
</dbReference>
<feature type="non-terminal residue" evidence="1">
    <location>
        <position position="1"/>
    </location>
</feature>
<keyword evidence="2" id="KW-1185">Reference proteome</keyword>
<proteinExistence type="predicted"/>
<evidence type="ECO:0000313" key="1">
    <source>
        <dbReference type="EMBL" id="KAK5188124.1"/>
    </source>
</evidence>
<name>A0ABR0LK56_9PEZI</name>
<gene>
    <name evidence="1" type="ORF">LTR16_008709</name>
</gene>
<reference evidence="1 2" key="1">
    <citation type="submission" date="2023-08" db="EMBL/GenBank/DDBJ databases">
        <title>Black Yeasts Isolated from many extreme environments.</title>
        <authorList>
            <person name="Coleine C."/>
            <person name="Stajich J.E."/>
            <person name="Selbmann L."/>
        </authorList>
    </citation>
    <scope>NUCLEOTIDE SEQUENCE [LARGE SCALE GENOMIC DNA]</scope>
    <source>
        <strain evidence="1 2">CCFEE 536</strain>
    </source>
</reference>
<organism evidence="1 2">
    <name type="scientific">Cryomyces antarcticus</name>
    <dbReference type="NCBI Taxonomy" id="329879"/>
    <lineage>
        <taxon>Eukaryota</taxon>
        <taxon>Fungi</taxon>
        <taxon>Dikarya</taxon>
        <taxon>Ascomycota</taxon>
        <taxon>Pezizomycotina</taxon>
        <taxon>Dothideomycetes</taxon>
        <taxon>Dothideomycetes incertae sedis</taxon>
        <taxon>Cryomyces</taxon>
    </lineage>
</organism>
<evidence type="ECO:0000313" key="2">
    <source>
        <dbReference type="Proteomes" id="UP001357485"/>
    </source>
</evidence>
<protein>
    <submittedName>
        <fullName evidence="1">Uncharacterized protein</fullName>
    </submittedName>
</protein>
<dbReference type="Proteomes" id="UP001357485">
    <property type="component" value="Unassembled WGS sequence"/>
</dbReference>